<evidence type="ECO:0000256" key="1">
    <source>
        <dbReference type="SAM" id="MobiDB-lite"/>
    </source>
</evidence>
<comment type="caution">
    <text evidence="2">The sequence shown here is derived from an EMBL/GenBank/DDBJ whole genome shotgun (WGS) entry which is preliminary data.</text>
</comment>
<reference evidence="2 3" key="1">
    <citation type="journal article" date="2019" name="Commun. Biol.">
        <title>The bagworm genome reveals a unique fibroin gene that provides high tensile strength.</title>
        <authorList>
            <person name="Kono N."/>
            <person name="Nakamura H."/>
            <person name="Ohtoshi R."/>
            <person name="Tomita M."/>
            <person name="Numata K."/>
            <person name="Arakawa K."/>
        </authorList>
    </citation>
    <scope>NUCLEOTIDE SEQUENCE [LARGE SCALE GENOMIC DNA]</scope>
</reference>
<evidence type="ECO:0000313" key="2">
    <source>
        <dbReference type="EMBL" id="GBP14459.1"/>
    </source>
</evidence>
<organism evidence="2 3">
    <name type="scientific">Eumeta variegata</name>
    <name type="common">Bagworm moth</name>
    <name type="synonym">Eumeta japonica</name>
    <dbReference type="NCBI Taxonomy" id="151549"/>
    <lineage>
        <taxon>Eukaryota</taxon>
        <taxon>Metazoa</taxon>
        <taxon>Ecdysozoa</taxon>
        <taxon>Arthropoda</taxon>
        <taxon>Hexapoda</taxon>
        <taxon>Insecta</taxon>
        <taxon>Pterygota</taxon>
        <taxon>Neoptera</taxon>
        <taxon>Endopterygota</taxon>
        <taxon>Lepidoptera</taxon>
        <taxon>Glossata</taxon>
        <taxon>Ditrysia</taxon>
        <taxon>Tineoidea</taxon>
        <taxon>Psychidae</taxon>
        <taxon>Oiketicinae</taxon>
        <taxon>Eumeta</taxon>
    </lineage>
</organism>
<proteinExistence type="predicted"/>
<dbReference type="AlphaFoldDB" id="A0A4C1TIT7"/>
<keyword evidence="3" id="KW-1185">Reference proteome</keyword>
<evidence type="ECO:0000313" key="3">
    <source>
        <dbReference type="Proteomes" id="UP000299102"/>
    </source>
</evidence>
<dbReference type="EMBL" id="BGZK01000064">
    <property type="protein sequence ID" value="GBP14459.1"/>
    <property type="molecule type" value="Genomic_DNA"/>
</dbReference>
<protein>
    <submittedName>
        <fullName evidence="2">Uncharacterized protein</fullName>
    </submittedName>
</protein>
<name>A0A4C1TIT7_EUMVA</name>
<dbReference type="Proteomes" id="UP000299102">
    <property type="component" value="Unassembled WGS sequence"/>
</dbReference>
<gene>
    <name evidence="2" type="ORF">EVAR_7742_1</name>
</gene>
<sequence>MPSVGNGVTFKSEMPQPGRPPPVSDPPDVIDTALSQCYHICDLLYQVVYQVRQVIPALLACELQAMITIMNDYVKKRRFQHPLVERGSLFLPNYLPKCFYCRLRRLERERITLAQCGSGSANDCPL</sequence>
<feature type="region of interest" description="Disordered" evidence="1">
    <location>
        <begin position="1"/>
        <end position="26"/>
    </location>
</feature>
<accession>A0A4C1TIT7</accession>